<keyword evidence="5 12" id="KW-0288">FMN</keyword>
<evidence type="ECO:0000256" key="3">
    <source>
        <dbReference type="ARBA" id="ARBA00022555"/>
    </source>
</evidence>
<dbReference type="InterPro" id="IPR001269">
    <property type="entry name" value="DUS_fam"/>
</dbReference>
<organism evidence="17 18">
    <name type="scientific">Longibacter salinarum</name>
    <dbReference type="NCBI Taxonomy" id="1850348"/>
    <lineage>
        <taxon>Bacteria</taxon>
        <taxon>Pseudomonadati</taxon>
        <taxon>Rhodothermota</taxon>
        <taxon>Rhodothermia</taxon>
        <taxon>Rhodothermales</taxon>
        <taxon>Salisaetaceae</taxon>
        <taxon>Longibacter</taxon>
    </lineage>
</organism>
<sequence>MGSHVLPIVNTSCHPSPRLQPMRIGHLEFGDRPLFLAPMEDVSDPPFRILCKRYGADMLYTEFVSSAGLLHDVEGSHQKLEIFDEERPIGVQVWGGEIDEVRRATPLVDAVDPDVIDINFGCPVRKIVSKDGGAGVLRCLPKMEKITAAVIEEANRPVTVKTRLGWDEDSIQIVDVARMLEDLGIAALTVHARTREQKYKGEARWKWLRKIKEEGVRNIPLVGNGDGLDPERIDKMFDETGVDAVMIGRGAIGNPWIFRDAKVYMETGEVPPPPSWEERVQVVAEHLSMKCEWLGERTGVLEMRRNYSGYFKGFRNASKLRHQLMQPKTKEGVLEVMLNFKPDAPDIQIPSARLPDRPTKTKKATLPSGDGAPASKKVDPAAAGLPTSS</sequence>
<evidence type="ECO:0000259" key="16">
    <source>
        <dbReference type="Pfam" id="PF01207"/>
    </source>
</evidence>
<dbReference type="InterPro" id="IPR004652">
    <property type="entry name" value="DusB-like"/>
</dbReference>
<feature type="domain" description="DUS-like FMN-binding" evidence="16">
    <location>
        <begin position="36"/>
        <end position="336"/>
    </location>
</feature>
<dbReference type="GO" id="GO:0000049">
    <property type="term" value="F:tRNA binding"/>
    <property type="evidence" value="ECO:0007669"/>
    <property type="project" value="UniProtKB-KW"/>
</dbReference>
<evidence type="ECO:0000256" key="7">
    <source>
        <dbReference type="ARBA" id="ARBA00022857"/>
    </source>
</evidence>
<comment type="cofactor">
    <cofactor evidence="1 12 14">
        <name>FMN</name>
        <dbReference type="ChEBI" id="CHEBI:58210"/>
    </cofactor>
</comment>
<protein>
    <recommendedName>
        <fullName evidence="12">tRNA-dihydrouridine synthase</fullName>
        <ecNumber evidence="12">1.3.1.-</ecNumber>
    </recommendedName>
</protein>
<dbReference type="Gene3D" id="3.20.20.70">
    <property type="entry name" value="Aldolase class I"/>
    <property type="match status" value="1"/>
</dbReference>
<evidence type="ECO:0000256" key="4">
    <source>
        <dbReference type="ARBA" id="ARBA00022630"/>
    </source>
</evidence>
<dbReference type="GO" id="GO:0017150">
    <property type="term" value="F:tRNA dihydrouridine synthase activity"/>
    <property type="evidence" value="ECO:0007669"/>
    <property type="project" value="InterPro"/>
</dbReference>
<keyword evidence="3" id="KW-0820">tRNA-binding</keyword>
<accession>A0A2A8CZY5</accession>
<dbReference type="InterPro" id="IPR013785">
    <property type="entry name" value="Aldolase_TIM"/>
</dbReference>
<feature type="binding site" evidence="14">
    <location>
        <position position="191"/>
    </location>
    <ligand>
        <name>FMN</name>
        <dbReference type="ChEBI" id="CHEBI:58210"/>
    </ligand>
</feature>
<evidence type="ECO:0000256" key="6">
    <source>
        <dbReference type="ARBA" id="ARBA00022694"/>
    </source>
</evidence>
<keyword evidence="7" id="KW-0521">NADP</keyword>
<keyword evidence="8" id="KW-0694">RNA-binding</keyword>
<evidence type="ECO:0000313" key="17">
    <source>
        <dbReference type="EMBL" id="PEN14204.1"/>
    </source>
</evidence>
<evidence type="ECO:0000256" key="1">
    <source>
        <dbReference type="ARBA" id="ARBA00001917"/>
    </source>
</evidence>
<dbReference type="Pfam" id="PF01207">
    <property type="entry name" value="Dus"/>
    <property type="match status" value="1"/>
</dbReference>
<proteinExistence type="inferred from homology"/>
<dbReference type="GO" id="GO:0050660">
    <property type="term" value="F:flavin adenine dinucleotide binding"/>
    <property type="evidence" value="ECO:0007669"/>
    <property type="project" value="InterPro"/>
</dbReference>
<reference evidence="17 18" key="1">
    <citation type="submission" date="2017-10" db="EMBL/GenBank/DDBJ databases">
        <title>Draft genome of Longibacter Salinarum.</title>
        <authorList>
            <person name="Goh K.M."/>
            <person name="Shamsir M.S."/>
            <person name="Lim S.W."/>
        </authorList>
    </citation>
    <scope>NUCLEOTIDE SEQUENCE [LARGE SCALE GENOMIC DNA]</scope>
    <source>
        <strain evidence="17 18">KCTC 52045</strain>
    </source>
</reference>
<feature type="region of interest" description="Disordered" evidence="15">
    <location>
        <begin position="347"/>
        <end position="389"/>
    </location>
</feature>
<evidence type="ECO:0000256" key="14">
    <source>
        <dbReference type="PIRSR" id="PIRSR006621-2"/>
    </source>
</evidence>
<evidence type="ECO:0000256" key="10">
    <source>
        <dbReference type="ARBA" id="ARBA00048205"/>
    </source>
</evidence>
<dbReference type="InterPro" id="IPR024036">
    <property type="entry name" value="tRNA-dHydroUridine_Synthase_C"/>
</dbReference>
<evidence type="ECO:0000256" key="11">
    <source>
        <dbReference type="ARBA" id="ARBA00048802"/>
    </source>
</evidence>
<dbReference type="CDD" id="cd02801">
    <property type="entry name" value="DUS_like_FMN"/>
    <property type="match status" value="1"/>
</dbReference>
<dbReference type="NCBIfam" id="TIGR00737">
    <property type="entry name" value="nifR3_yhdG"/>
    <property type="match status" value="1"/>
</dbReference>
<comment type="similarity">
    <text evidence="12">Belongs to the dus family.</text>
</comment>
<evidence type="ECO:0000313" key="18">
    <source>
        <dbReference type="Proteomes" id="UP000220102"/>
    </source>
</evidence>
<comment type="function">
    <text evidence="2 12">Catalyzes the synthesis of 5,6-dihydrouridine (D), a modified base found in the D-loop of most tRNAs, via the reduction of the C5-C6 double bond in target uridines.</text>
</comment>
<dbReference type="EMBL" id="PDEQ01000002">
    <property type="protein sequence ID" value="PEN14204.1"/>
    <property type="molecule type" value="Genomic_DNA"/>
</dbReference>
<evidence type="ECO:0000256" key="15">
    <source>
        <dbReference type="SAM" id="MobiDB-lite"/>
    </source>
</evidence>
<keyword evidence="18" id="KW-1185">Reference proteome</keyword>
<evidence type="ECO:0000256" key="9">
    <source>
        <dbReference type="ARBA" id="ARBA00023002"/>
    </source>
</evidence>
<comment type="catalytic activity">
    <reaction evidence="10">
        <text>a 5,6-dihydrouridine in tRNA + NADP(+) = a uridine in tRNA + NADPH + H(+)</text>
        <dbReference type="Rhea" id="RHEA:23624"/>
        <dbReference type="Rhea" id="RHEA-COMP:13339"/>
        <dbReference type="Rhea" id="RHEA-COMP:13887"/>
        <dbReference type="ChEBI" id="CHEBI:15378"/>
        <dbReference type="ChEBI" id="CHEBI:57783"/>
        <dbReference type="ChEBI" id="CHEBI:58349"/>
        <dbReference type="ChEBI" id="CHEBI:65315"/>
        <dbReference type="ChEBI" id="CHEBI:74443"/>
    </reaction>
</comment>
<dbReference type="PIRSF" id="PIRSF006621">
    <property type="entry name" value="Dus"/>
    <property type="match status" value="1"/>
</dbReference>
<dbReference type="AlphaFoldDB" id="A0A2A8CZY5"/>
<evidence type="ECO:0000256" key="2">
    <source>
        <dbReference type="ARBA" id="ARBA00002790"/>
    </source>
</evidence>
<comment type="catalytic activity">
    <reaction evidence="11">
        <text>a 5,6-dihydrouridine in tRNA + NAD(+) = a uridine in tRNA + NADH + H(+)</text>
        <dbReference type="Rhea" id="RHEA:54452"/>
        <dbReference type="Rhea" id="RHEA-COMP:13339"/>
        <dbReference type="Rhea" id="RHEA-COMP:13887"/>
        <dbReference type="ChEBI" id="CHEBI:15378"/>
        <dbReference type="ChEBI" id="CHEBI:57540"/>
        <dbReference type="ChEBI" id="CHEBI:57945"/>
        <dbReference type="ChEBI" id="CHEBI:65315"/>
        <dbReference type="ChEBI" id="CHEBI:74443"/>
    </reaction>
</comment>
<keyword evidence="9 12" id="KW-0560">Oxidoreductase</keyword>
<keyword evidence="6 12" id="KW-0819">tRNA processing</keyword>
<evidence type="ECO:0000256" key="13">
    <source>
        <dbReference type="PIRSR" id="PIRSR006621-1"/>
    </source>
</evidence>
<comment type="caution">
    <text evidence="17">The sequence shown here is derived from an EMBL/GenBank/DDBJ whole genome shotgun (WGS) entry which is preliminary data.</text>
</comment>
<dbReference type="OrthoDB" id="9764501at2"/>
<name>A0A2A8CZY5_9BACT</name>
<keyword evidence="4 12" id="KW-0285">Flavoprotein</keyword>
<gene>
    <name evidence="17" type="ORF">CRI94_03970</name>
</gene>
<evidence type="ECO:0000256" key="8">
    <source>
        <dbReference type="ARBA" id="ARBA00022884"/>
    </source>
</evidence>
<dbReference type="Gene3D" id="1.10.1200.80">
    <property type="entry name" value="Putative flavin oxidoreducatase, domain 2"/>
    <property type="match status" value="1"/>
</dbReference>
<dbReference type="EC" id="1.3.1.-" evidence="12"/>
<feature type="active site" description="Proton donor" evidence="13">
    <location>
        <position position="122"/>
    </location>
</feature>
<dbReference type="SUPFAM" id="SSF51395">
    <property type="entry name" value="FMN-linked oxidoreductases"/>
    <property type="match status" value="1"/>
</dbReference>
<feature type="binding site" evidence="14">
    <location>
        <begin position="248"/>
        <end position="249"/>
    </location>
    <ligand>
        <name>FMN</name>
        <dbReference type="ChEBI" id="CHEBI:58210"/>
    </ligand>
</feature>
<dbReference type="PANTHER" id="PTHR45846:SF1">
    <property type="entry name" value="TRNA-DIHYDROURIDINE(47) SYNTHASE [NAD(P)(+)]-LIKE"/>
    <property type="match status" value="1"/>
</dbReference>
<feature type="binding site" evidence="14">
    <location>
        <position position="161"/>
    </location>
    <ligand>
        <name>FMN</name>
        <dbReference type="ChEBI" id="CHEBI:58210"/>
    </ligand>
</feature>
<dbReference type="InterPro" id="IPR035587">
    <property type="entry name" value="DUS-like_FMN-bd"/>
</dbReference>
<keyword evidence="14" id="KW-0547">Nucleotide-binding</keyword>
<dbReference type="Proteomes" id="UP000220102">
    <property type="component" value="Unassembled WGS sequence"/>
</dbReference>
<feature type="binding site" evidence="14">
    <location>
        <position position="92"/>
    </location>
    <ligand>
        <name>FMN</name>
        <dbReference type="ChEBI" id="CHEBI:58210"/>
    </ligand>
</feature>
<dbReference type="InterPro" id="IPR018517">
    <property type="entry name" value="tRNA_hU_synthase_CS"/>
</dbReference>
<evidence type="ECO:0000256" key="5">
    <source>
        <dbReference type="ARBA" id="ARBA00022643"/>
    </source>
</evidence>
<evidence type="ECO:0000256" key="12">
    <source>
        <dbReference type="PIRNR" id="PIRNR006621"/>
    </source>
</evidence>
<dbReference type="PROSITE" id="PS01136">
    <property type="entry name" value="UPF0034"/>
    <property type="match status" value="1"/>
</dbReference>
<dbReference type="PANTHER" id="PTHR45846">
    <property type="entry name" value="TRNA-DIHYDROURIDINE(47) SYNTHASE [NAD(P)(+)]-LIKE"/>
    <property type="match status" value="1"/>
</dbReference>